<proteinExistence type="predicted"/>
<accession>A0A4Y9ZJV5</accession>
<keyword evidence="3" id="KW-1185">Reference proteome</keyword>
<comment type="caution">
    <text evidence="2">The sequence shown here is derived from an EMBL/GenBank/DDBJ whole genome shotgun (WGS) entry which is preliminary data.</text>
</comment>
<feature type="compositionally biased region" description="Low complexity" evidence="1">
    <location>
        <begin position="18"/>
        <end position="29"/>
    </location>
</feature>
<gene>
    <name evidence="2" type="ORF">EWM64_g9694</name>
</gene>
<reference evidence="2 3" key="1">
    <citation type="submission" date="2019-02" db="EMBL/GenBank/DDBJ databases">
        <title>Genome sequencing of the rare red list fungi Hericium alpestre (H. flagellum).</title>
        <authorList>
            <person name="Buettner E."/>
            <person name="Kellner H."/>
        </authorList>
    </citation>
    <scope>NUCLEOTIDE SEQUENCE [LARGE SCALE GENOMIC DNA]</scope>
    <source>
        <strain evidence="2 3">DSM 108284</strain>
    </source>
</reference>
<sequence length="406" mass="44223">MPSMDMVMPPLTNDMDITPAVTSATALSPPSAPPATDQHQVKTPGDPSQPTTAVTNDAEPDPKGNTQGGQVLPNDIDMAGPDDQDAGPNNVFSTFWASVTTGHSSLAAVYDITPNVFFGIDWQFFVEMMVAIPPSTEAHLAQALEHNPTVVTAKLVCLMLSLGMHFHVLWSPAWGASWAQHHQNRDDPLPLPTYLANAPAPLGPLTMPFHELNVAYLLRAHELFNCPCNARLLCYGGIIWRLILHHGGVDPAEAVLDGPLSSYAFNAWFFTTPDGSHCDNPVAWQDDPVIREAIGTSPYLSAPMLWPDPDVWEHSSRWSGCWNVFAETWFTSCIAEIEDHTARPLTPCKWRENLRGINQGICDNTRVHLQLTALLPGLHANAATYLADSPLSQQGRLQLLAASAPP</sequence>
<dbReference type="AlphaFoldDB" id="A0A4Y9ZJV5"/>
<dbReference type="EMBL" id="SFCI01002155">
    <property type="protein sequence ID" value="TFY74317.1"/>
    <property type="molecule type" value="Genomic_DNA"/>
</dbReference>
<evidence type="ECO:0000313" key="2">
    <source>
        <dbReference type="EMBL" id="TFY74317.1"/>
    </source>
</evidence>
<dbReference type="OrthoDB" id="3270336at2759"/>
<feature type="region of interest" description="Disordered" evidence="1">
    <location>
        <begin position="1"/>
        <end position="87"/>
    </location>
</feature>
<organism evidence="2 3">
    <name type="scientific">Hericium alpestre</name>
    <dbReference type="NCBI Taxonomy" id="135208"/>
    <lineage>
        <taxon>Eukaryota</taxon>
        <taxon>Fungi</taxon>
        <taxon>Dikarya</taxon>
        <taxon>Basidiomycota</taxon>
        <taxon>Agaricomycotina</taxon>
        <taxon>Agaricomycetes</taxon>
        <taxon>Russulales</taxon>
        <taxon>Hericiaceae</taxon>
        <taxon>Hericium</taxon>
    </lineage>
</organism>
<evidence type="ECO:0000256" key="1">
    <source>
        <dbReference type="SAM" id="MobiDB-lite"/>
    </source>
</evidence>
<protein>
    <submittedName>
        <fullName evidence="2">Uncharacterized protein</fullName>
    </submittedName>
</protein>
<evidence type="ECO:0000313" key="3">
    <source>
        <dbReference type="Proteomes" id="UP000298061"/>
    </source>
</evidence>
<feature type="compositionally biased region" description="Polar residues" evidence="1">
    <location>
        <begin position="46"/>
        <end position="55"/>
    </location>
</feature>
<dbReference type="Proteomes" id="UP000298061">
    <property type="component" value="Unassembled WGS sequence"/>
</dbReference>
<name>A0A4Y9ZJV5_9AGAM</name>